<keyword evidence="2" id="KW-0975">Bacterial flagellum</keyword>
<dbReference type="EMBL" id="JAFBFH010000007">
    <property type="protein sequence ID" value="MBM7714508.1"/>
    <property type="molecule type" value="Genomic_DNA"/>
</dbReference>
<comment type="subcellular location">
    <subcellularLocation>
        <location evidence="2">Bacterial flagellum basal body</location>
    </subcellularLocation>
</comment>
<protein>
    <submittedName>
        <fullName evidence="6">Flagellar basal-body rod protein FlgG</fullName>
    </submittedName>
</protein>
<feature type="domain" description="Flagellar basal body rod protein N-terminal" evidence="3">
    <location>
        <begin position="5"/>
        <end position="35"/>
    </location>
</feature>
<gene>
    <name evidence="6" type="ORF">JOC94_001480</name>
</gene>
<keyword evidence="6" id="KW-0966">Cell projection</keyword>
<evidence type="ECO:0000313" key="6">
    <source>
        <dbReference type="EMBL" id="MBM7714508.1"/>
    </source>
</evidence>
<evidence type="ECO:0000259" key="4">
    <source>
        <dbReference type="Pfam" id="PF06429"/>
    </source>
</evidence>
<keyword evidence="6" id="KW-0969">Cilium</keyword>
<dbReference type="PANTHER" id="PTHR30435:SF19">
    <property type="entry name" value="FLAGELLAR BASAL-BODY ROD PROTEIN FLGG"/>
    <property type="match status" value="1"/>
</dbReference>
<evidence type="ECO:0000256" key="2">
    <source>
        <dbReference type="RuleBase" id="RU362116"/>
    </source>
</evidence>
<reference evidence="6 7" key="1">
    <citation type="submission" date="2021-01" db="EMBL/GenBank/DDBJ databases">
        <title>Genomic Encyclopedia of Type Strains, Phase IV (KMG-IV): sequencing the most valuable type-strain genomes for metagenomic binning, comparative biology and taxonomic classification.</title>
        <authorList>
            <person name="Goeker M."/>
        </authorList>
    </citation>
    <scope>NUCLEOTIDE SEQUENCE [LARGE SCALE GENOMIC DNA]</scope>
    <source>
        <strain evidence="6 7">DSM 105453</strain>
    </source>
</reference>
<dbReference type="InterPro" id="IPR001444">
    <property type="entry name" value="Flag_bb_rod_N"/>
</dbReference>
<feature type="domain" description="Flagellar basal-body/hook protein C-terminal" evidence="4">
    <location>
        <begin position="209"/>
        <end position="252"/>
    </location>
</feature>
<keyword evidence="7" id="KW-1185">Reference proteome</keyword>
<dbReference type="Pfam" id="PF06429">
    <property type="entry name" value="Flg_bbr_C"/>
    <property type="match status" value="1"/>
</dbReference>
<organism evidence="6 7">
    <name type="scientific">Siminovitchia thermophila</name>
    <dbReference type="NCBI Taxonomy" id="1245522"/>
    <lineage>
        <taxon>Bacteria</taxon>
        <taxon>Bacillati</taxon>
        <taxon>Bacillota</taxon>
        <taxon>Bacilli</taxon>
        <taxon>Bacillales</taxon>
        <taxon>Bacillaceae</taxon>
        <taxon>Siminovitchia</taxon>
    </lineage>
</organism>
<dbReference type="InterPro" id="IPR037925">
    <property type="entry name" value="FlgE/F/G-like"/>
</dbReference>
<keyword evidence="6" id="KW-0282">Flagellum</keyword>
<dbReference type="PANTHER" id="PTHR30435">
    <property type="entry name" value="FLAGELLAR PROTEIN"/>
    <property type="match status" value="1"/>
</dbReference>
<proteinExistence type="inferred from homology"/>
<sequence>MLRGLYTAASGMYASQRKTEMLSNNMGNAQTPGYKADHAYSRAFPEMLLDRIDSSGMTRNQRVGSLHTGVYVQEIIPRFIQGDLRQTDRTTDLALSDRGMGNVLFSIEQDGQVKYTRNGRFTVDSSGYLTTESGYYVLDENSNRILLNSDQFQVDGEGRIIENGAQVARLRLAVSENPETLLKEGDGMYRTENGELLPLAANQTYEVSQGFIEGSNVDLTRSMTDMLTAYRAFEANQKVLQAYDKSLDKAVNEIGRLNG</sequence>
<evidence type="ECO:0000259" key="3">
    <source>
        <dbReference type="Pfam" id="PF00460"/>
    </source>
</evidence>
<dbReference type="NCBIfam" id="TIGR03506">
    <property type="entry name" value="FlgEFG_subfam"/>
    <property type="match status" value="1"/>
</dbReference>
<dbReference type="SUPFAM" id="SSF117143">
    <property type="entry name" value="Flagellar hook protein flgE"/>
    <property type="match status" value="1"/>
</dbReference>
<evidence type="ECO:0000256" key="1">
    <source>
        <dbReference type="ARBA" id="ARBA00009677"/>
    </source>
</evidence>
<dbReference type="RefSeq" id="WP_077109609.1">
    <property type="nucleotide sequence ID" value="NZ_JAFBFH010000007.1"/>
</dbReference>
<evidence type="ECO:0000313" key="7">
    <source>
        <dbReference type="Proteomes" id="UP000823485"/>
    </source>
</evidence>
<accession>A0ABS2R6J0</accession>
<name>A0ABS2R6J0_9BACI</name>
<comment type="similarity">
    <text evidence="1 2">Belongs to the flagella basal body rod proteins family.</text>
</comment>
<dbReference type="InterPro" id="IPR020013">
    <property type="entry name" value="Flagellar_FlgE/F/G"/>
</dbReference>
<evidence type="ECO:0000259" key="5">
    <source>
        <dbReference type="Pfam" id="PF22692"/>
    </source>
</evidence>
<dbReference type="InterPro" id="IPR010930">
    <property type="entry name" value="Flg_bb/hook_C_dom"/>
</dbReference>
<dbReference type="InterPro" id="IPR053967">
    <property type="entry name" value="LlgE_F_G-like_D1"/>
</dbReference>
<dbReference type="Pfam" id="PF22692">
    <property type="entry name" value="LlgE_F_G_D1"/>
    <property type="match status" value="1"/>
</dbReference>
<comment type="caution">
    <text evidence="6">The sequence shown here is derived from an EMBL/GenBank/DDBJ whole genome shotgun (WGS) entry which is preliminary data.</text>
</comment>
<feature type="domain" description="Flagellar hook protein FlgE/F/G-like D1" evidence="5">
    <location>
        <begin position="104"/>
        <end position="160"/>
    </location>
</feature>
<dbReference type="Proteomes" id="UP000823485">
    <property type="component" value="Unassembled WGS sequence"/>
</dbReference>
<dbReference type="Pfam" id="PF00460">
    <property type="entry name" value="Flg_bb_rod"/>
    <property type="match status" value="1"/>
</dbReference>